<organism evidence="1 2">
    <name type="scientific">Ligilactobacillus pabuli</name>
    <dbReference type="NCBI Taxonomy" id="2886039"/>
    <lineage>
        <taxon>Bacteria</taxon>
        <taxon>Bacillati</taxon>
        <taxon>Bacillota</taxon>
        <taxon>Bacilli</taxon>
        <taxon>Lactobacillales</taxon>
        <taxon>Lactobacillaceae</taxon>
        <taxon>Ligilactobacillus</taxon>
    </lineage>
</organism>
<dbReference type="RefSeq" id="WP_244054702.1">
    <property type="nucleotide sequence ID" value="NZ_BQXH01000004.1"/>
</dbReference>
<dbReference type="Proteomes" id="UP001055149">
    <property type="component" value="Unassembled WGS sequence"/>
</dbReference>
<reference evidence="1" key="1">
    <citation type="journal article" date="2022" name="Int. J. Syst. Evol. Microbiol.">
        <title>A novel species of lactic acid bacteria, Ligilactobacillus pabuli sp. nov., isolated from alfalfa silage.</title>
        <authorList>
            <person name="Tohno M."/>
            <person name="Tanizawa Y."/>
            <person name="Sawada H."/>
            <person name="Sakamoto M."/>
            <person name="Ohkuma M."/>
            <person name="Kobayashi H."/>
        </authorList>
    </citation>
    <scope>NUCLEOTIDE SEQUENCE</scope>
    <source>
        <strain evidence="1">AF129</strain>
    </source>
</reference>
<accession>A0ABQ5JFZ4</accession>
<dbReference type="EMBL" id="BQXH01000004">
    <property type="protein sequence ID" value="GKS80930.1"/>
    <property type="molecule type" value="Genomic_DNA"/>
</dbReference>
<comment type="caution">
    <text evidence="1">The sequence shown here is derived from an EMBL/GenBank/DDBJ whole genome shotgun (WGS) entry which is preliminary data.</text>
</comment>
<keyword evidence="2" id="KW-1185">Reference proteome</keyword>
<evidence type="ECO:0000313" key="2">
    <source>
        <dbReference type="Proteomes" id="UP001055149"/>
    </source>
</evidence>
<sequence>MHVADFQACTFNLESNLSLFLEDNQQLLPLSFLHLSDSAVSLSVGEQPLTLAELDYGLQFCQPALLLTIEHDGKTKPVFGFRRVDQQLYLH</sequence>
<gene>
    <name evidence="1" type="ORF">LPAF129_06150</name>
</gene>
<evidence type="ECO:0000313" key="1">
    <source>
        <dbReference type="EMBL" id="GKS80930.1"/>
    </source>
</evidence>
<name>A0ABQ5JFZ4_9LACO</name>
<protein>
    <submittedName>
        <fullName evidence="1">Uncharacterized protein</fullName>
    </submittedName>
</protein>
<proteinExistence type="predicted"/>